<dbReference type="RefSeq" id="XP_009496893.1">
    <property type="nucleotide sequence ID" value="XM_009498618.1"/>
</dbReference>
<name>A0A058Z2Z5_FONAL</name>
<dbReference type="InterPro" id="IPR044590">
    <property type="entry name" value="CML48/49/50"/>
</dbReference>
<dbReference type="SMART" id="SM00054">
    <property type="entry name" value="EFh"/>
    <property type="match status" value="3"/>
</dbReference>
<dbReference type="Pfam" id="PF13202">
    <property type="entry name" value="EF-hand_5"/>
    <property type="match status" value="1"/>
</dbReference>
<evidence type="ECO:0000313" key="4">
    <source>
        <dbReference type="Proteomes" id="UP000030693"/>
    </source>
</evidence>
<dbReference type="PANTHER" id="PTHR46824:SF1">
    <property type="entry name" value="CALCIUM-BINDING PROTEIN CML49-RELATED"/>
    <property type="match status" value="1"/>
</dbReference>
<protein>
    <recommendedName>
        <fullName evidence="2">EF-hand domain-containing protein</fullName>
    </recommendedName>
</protein>
<proteinExistence type="predicted"/>
<organism evidence="3">
    <name type="scientific">Fonticula alba</name>
    <name type="common">Slime mold</name>
    <dbReference type="NCBI Taxonomy" id="691883"/>
    <lineage>
        <taxon>Eukaryota</taxon>
        <taxon>Rotosphaerida</taxon>
        <taxon>Fonticulaceae</taxon>
        <taxon>Fonticula</taxon>
    </lineage>
</organism>
<dbReference type="PROSITE" id="PS50222">
    <property type="entry name" value="EF_HAND_2"/>
    <property type="match status" value="1"/>
</dbReference>
<dbReference type="eggNOG" id="KOG0037">
    <property type="taxonomic scope" value="Eukaryota"/>
</dbReference>
<accession>A0A058Z2Z5</accession>
<feature type="domain" description="EF-hand" evidence="2">
    <location>
        <begin position="47"/>
        <end position="82"/>
    </location>
</feature>
<keyword evidence="1" id="KW-0106">Calcium</keyword>
<dbReference type="GO" id="GO:0005509">
    <property type="term" value="F:calcium ion binding"/>
    <property type="evidence" value="ECO:0007669"/>
    <property type="project" value="InterPro"/>
</dbReference>
<dbReference type="PANTHER" id="PTHR46824">
    <property type="entry name" value="CALCIUM-BINDING PROTEIN CML48-RELATED"/>
    <property type="match status" value="1"/>
</dbReference>
<dbReference type="PROSITE" id="PS00018">
    <property type="entry name" value="EF_HAND_1"/>
    <property type="match status" value="2"/>
</dbReference>
<keyword evidence="4" id="KW-1185">Reference proteome</keyword>
<dbReference type="SUPFAM" id="SSF47473">
    <property type="entry name" value="EF-hand"/>
    <property type="match status" value="1"/>
</dbReference>
<dbReference type="OrthoDB" id="186625at2759"/>
<dbReference type="InterPro" id="IPR002048">
    <property type="entry name" value="EF_hand_dom"/>
</dbReference>
<dbReference type="EMBL" id="KB932208">
    <property type="protein sequence ID" value="KCV68461.1"/>
    <property type="molecule type" value="Genomic_DNA"/>
</dbReference>
<sequence>MSLHDQLWGYFSAADSNRSGQLEAHELQRCLSNGSWAPFDISTTLWGYVQSWSNVFYECDRNRSHSISFKELKRVLKSLQYNVSDNFVSLLTYKYSHYGQEIRFDHYVEICVAMHMLTDQFRALDTNQNGYATMQYEQFLSIMFSTR</sequence>
<dbReference type="Gene3D" id="1.10.238.10">
    <property type="entry name" value="EF-hand"/>
    <property type="match status" value="1"/>
</dbReference>
<dbReference type="InterPro" id="IPR011992">
    <property type="entry name" value="EF-hand-dom_pair"/>
</dbReference>
<evidence type="ECO:0000259" key="2">
    <source>
        <dbReference type="PROSITE" id="PS50222"/>
    </source>
</evidence>
<evidence type="ECO:0000256" key="1">
    <source>
        <dbReference type="ARBA" id="ARBA00022837"/>
    </source>
</evidence>
<dbReference type="InterPro" id="IPR018247">
    <property type="entry name" value="EF_Hand_1_Ca_BS"/>
</dbReference>
<evidence type="ECO:0000313" key="3">
    <source>
        <dbReference type="EMBL" id="KCV68461.1"/>
    </source>
</evidence>
<reference evidence="3" key="1">
    <citation type="submission" date="2013-04" db="EMBL/GenBank/DDBJ databases">
        <title>The Genome Sequence of Fonticula alba ATCC 38817.</title>
        <authorList>
            <consortium name="The Broad Institute Genomics Platform"/>
            <person name="Russ C."/>
            <person name="Cuomo C."/>
            <person name="Burger G."/>
            <person name="Gray M.W."/>
            <person name="Holland P.W.H."/>
            <person name="King N."/>
            <person name="Lang F.B.F."/>
            <person name="Roger A.J."/>
            <person name="Ruiz-Trillo I."/>
            <person name="Brown M."/>
            <person name="Walker B."/>
            <person name="Young S."/>
            <person name="Zeng Q."/>
            <person name="Gargeya S."/>
            <person name="Fitzgerald M."/>
            <person name="Haas B."/>
            <person name="Abouelleil A."/>
            <person name="Allen A.W."/>
            <person name="Alvarado L."/>
            <person name="Arachchi H.M."/>
            <person name="Berlin A.M."/>
            <person name="Chapman S.B."/>
            <person name="Gainer-Dewar J."/>
            <person name="Goldberg J."/>
            <person name="Griggs A."/>
            <person name="Gujja S."/>
            <person name="Hansen M."/>
            <person name="Howarth C."/>
            <person name="Imamovic A."/>
            <person name="Ireland A."/>
            <person name="Larimer J."/>
            <person name="McCowan C."/>
            <person name="Murphy C."/>
            <person name="Pearson M."/>
            <person name="Poon T.W."/>
            <person name="Priest M."/>
            <person name="Roberts A."/>
            <person name="Saif S."/>
            <person name="Shea T."/>
            <person name="Sisk P."/>
            <person name="Sykes S."/>
            <person name="Wortman J."/>
            <person name="Nusbaum C."/>
            <person name="Birren B."/>
        </authorList>
    </citation>
    <scope>NUCLEOTIDE SEQUENCE [LARGE SCALE GENOMIC DNA]</scope>
    <source>
        <strain evidence="3">ATCC 38817</strain>
    </source>
</reference>
<dbReference type="GeneID" id="20529480"/>
<dbReference type="AlphaFoldDB" id="A0A058Z2Z5"/>
<dbReference type="Gene3D" id="6.10.140.900">
    <property type="match status" value="1"/>
</dbReference>
<dbReference type="Proteomes" id="UP000030693">
    <property type="component" value="Unassembled WGS sequence"/>
</dbReference>
<dbReference type="STRING" id="691883.A0A058Z2Z5"/>
<gene>
    <name evidence="3" type="ORF">H696_04755</name>
</gene>